<name>U5DAD8_AMBTC</name>
<sequence length="75" mass="8396">MADLRLLIIFSWKKFSTAMEGAIHIVKKIIPSKNGHELRFSKQVIGSCEFVGKKVMEVINGRVGFIVNTCRCIAS</sequence>
<proteinExistence type="predicted"/>
<evidence type="ECO:0000313" key="1">
    <source>
        <dbReference type="EMBL" id="ERN18392.1"/>
    </source>
</evidence>
<dbReference type="HOGENOM" id="CLU_2783324_0_0_1"/>
<keyword evidence="2" id="KW-1185">Reference proteome</keyword>
<evidence type="ECO:0000313" key="2">
    <source>
        <dbReference type="Proteomes" id="UP000017836"/>
    </source>
</evidence>
<dbReference type="Proteomes" id="UP000017836">
    <property type="component" value="Unassembled WGS sequence"/>
</dbReference>
<gene>
    <name evidence="1" type="ORF">AMTR_s00963p00001690</name>
</gene>
<reference evidence="2" key="1">
    <citation type="journal article" date="2013" name="Science">
        <title>The Amborella genome and the evolution of flowering plants.</title>
        <authorList>
            <consortium name="Amborella Genome Project"/>
        </authorList>
    </citation>
    <scope>NUCLEOTIDE SEQUENCE [LARGE SCALE GENOMIC DNA]</scope>
</reference>
<dbReference type="EMBL" id="KI392208">
    <property type="protein sequence ID" value="ERN18392.1"/>
    <property type="molecule type" value="Genomic_DNA"/>
</dbReference>
<dbReference type="Gramene" id="ERN18392">
    <property type="protein sequence ID" value="ERN18392"/>
    <property type="gene ID" value="AMTR_s00963p00001690"/>
</dbReference>
<protein>
    <submittedName>
        <fullName evidence="1">Uncharacterized protein</fullName>
    </submittedName>
</protein>
<organism evidence="1 2">
    <name type="scientific">Amborella trichopoda</name>
    <dbReference type="NCBI Taxonomy" id="13333"/>
    <lineage>
        <taxon>Eukaryota</taxon>
        <taxon>Viridiplantae</taxon>
        <taxon>Streptophyta</taxon>
        <taxon>Embryophyta</taxon>
        <taxon>Tracheophyta</taxon>
        <taxon>Spermatophyta</taxon>
        <taxon>Magnoliopsida</taxon>
        <taxon>Amborellales</taxon>
        <taxon>Amborellaceae</taxon>
        <taxon>Amborella</taxon>
    </lineage>
</organism>
<dbReference type="AlphaFoldDB" id="U5DAD8"/>
<feature type="non-terminal residue" evidence="1">
    <location>
        <position position="75"/>
    </location>
</feature>
<accession>U5DAD8</accession>